<feature type="domain" description="Peptidase M20 dimerisation" evidence="3">
    <location>
        <begin position="216"/>
        <end position="325"/>
    </location>
</feature>
<evidence type="ECO:0000256" key="2">
    <source>
        <dbReference type="ARBA" id="ARBA00022801"/>
    </source>
</evidence>
<evidence type="ECO:0000259" key="3">
    <source>
        <dbReference type="Pfam" id="PF07687"/>
    </source>
</evidence>
<dbReference type="SUPFAM" id="SSF55031">
    <property type="entry name" value="Bacterial exopeptidase dimerisation domain"/>
    <property type="match status" value="1"/>
</dbReference>
<dbReference type="PANTHER" id="PTHR43808">
    <property type="entry name" value="ACETYLORNITHINE DEACETYLASE"/>
    <property type="match status" value="1"/>
</dbReference>
<evidence type="ECO:0000256" key="1">
    <source>
        <dbReference type="ARBA" id="ARBA00022723"/>
    </source>
</evidence>
<sequence length="443" mass="47552">MSVTDGLAGLDGRRRDQVKAAWRHVTADRLRDLVRGLVDVPSPTGHETPLARHIADTLAAAGIRAATQPIDDRQANAWGRLPGDGTGPDLMLYAPIDTLTTGDADEDVPWIGPELRPDMRAEARDVGDLVTGLGASNPKGHAACVLMAAEAIHRAGLPLTGDLLVAFGAGGMPTNALAGDVRRNTGQGVGCSFLLEQGHWTDFAIIAKPGWTVSREEVGLVWFEVTVHGVHTYVGSRHRLPYRNAIAAAGEVAKRLEAWFPEYASRHTEGTVAPQGVIASVEGGWPRMAAVTPAACRLLVDLRIGPHTTPMQAKREFIAAIERIQADLPETEITVEMVLAIPGTASDPDRWVCRSAVAAWEAIAGRPHEVIRGNSGATDANILRGRGIPTVRIGMPKVTDAPFDIDFSMGMNTVDVREMERLTRHLIRTAVDTLTRTRAEVGL</sequence>
<protein>
    <recommendedName>
        <fullName evidence="3">Peptidase M20 dimerisation domain-containing protein</fullName>
    </recommendedName>
</protein>
<reference evidence="5" key="1">
    <citation type="journal article" date="2019" name="Int. J. Syst. Evol. Microbiol.">
        <title>The Global Catalogue of Microorganisms (GCM) 10K type strain sequencing project: providing services to taxonomists for standard genome sequencing and annotation.</title>
        <authorList>
            <consortium name="The Broad Institute Genomics Platform"/>
            <consortium name="The Broad Institute Genome Sequencing Center for Infectious Disease"/>
            <person name="Wu L."/>
            <person name="Ma J."/>
        </authorList>
    </citation>
    <scope>NUCLEOTIDE SEQUENCE [LARGE SCALE GENOMIC DNA]</scope>
    <source>
        <strain evidence="5">JCM 17440</strain>
    </source>
</reference>
<name>A0ABP8CJL0_9ACTN</name>
<proteinExistence type="predicted"/>
<dbReference type="Pfam" id="PF07687">
    <property type="entry name" value="M20_dimer"/>
    <property type="match status" value="1"/>
</dbReference>
<dbReference type="InterPro" id="IPR036264">
    <property type="entry name" value="Bact_exopeptidase_dim_dom"/>
</dbReference>
<dbReference type="InterPro" id="IPR050072">
    <property type="entry name" value="Peptidase_M20A"/>
</dbReference>
<dbReference type="SUPFAM" id="SSF53187">
    <property type="entry name" value="Zn-dependent exopeptidases"/>
    <property type="match status" value="1"/>
</dbReference>
<keyword evidence="5" id="KW-1185">Reference proteome</keyword>
<dbReference type="Proteomes" id="UP001501710">
    <property type="component" value="Unassembled WGS sequence"/>
</dbReference>
<keyword evidence="1" id="KW-0479">Metal-binding</keyword>
<dbReference type="Gene3D" id="3.40.630.10">
    <property type="entry name" value="Zn peptidases"/>
    <property type="match status" value="1"/>
</dbReference>
<gene>
    <name evidence="4" type="ORF">GCM10022254_63450</name>
</gene>
<accession>A0ABP8CJL0</accession>
<organism evidence="4 5">
    <name type="scientific">Actinomadura meridiana</name>
    <dbReference type="NCBI Taxonomy" id="559626"/>
    <lineage>
        <taxon>Bacteria</taxon>
        <taxon>Bacillati</taxon>
        <taxon>Actinomycetota</taxon>
        <taxon>Actinomycetes</taxon>
        <taxon>Streptosporangiales</taxon>
        <taxon>Thermomonosporaceae</taxon>
        <taxon>Actinomadura</taxon>
    </lineage>
</organism>
<dbReference type="RefSeq" id="WP_344904466.1">
    <property type="nucleotide sequence ID" value="NZ_BAABAS010000021.1"/>
</dbReference>
<dbReference type="Gene3D" id="3.30.70.360">
    <property type="match status" value="1"/>
</dbReference>
<dbReference type="EMBL" id="BAABAS010000021">
    <property type="protein sequence ID" value="GAA4240074.1"/>
    <property type="molecule type" value="Genomic_DNA"/>
</dbReference>
<evidence type="ECO:0000313" key="5">
    <source>
        <dbReference type="Proteomes" id="UP001501710"/>
    </source>
</evidence>
<evidence type="ECO:0000313" key="4">
    <source>
        <dbReference type="EMBL" id="GAA4240074.1"/>
    </source>
</evidence>
<comment type="caution">
    <text evidence="4">The sequence shown here is derived from an EMBL/GenBank/DDBJ whole genome shotgun (WGS) entry which is preliminary data.</text>
</comment>
<keyword evidence="2" id="KW-0378">Hydrolase</keyword>
<dbReference type="InterPro" id="IPR011650">
    <property type="entry name" value="Peptidase_M20_dimer"/>
</dbReference>